<dbReference type="SMART" id="SM00953">
    <property type="entry name" value="RES"/>
    <property type="match status" value="1"/>
</dbReference>
<accession>A0ABX8AVG1</accession>
<organism evidence="2 3">
    <name type="scientific">Pseudovibrio brasiliensis</name>
    <dbReference type="NCBI Taxonomy" id="1898042"/>
    <lineage>
        <taxon>Bacteria</taxon>
        <taxon>Pseudomonadati</taxon>
        <taxon>Pseudomonadota</taxon>
        <taxon>Alphaproteobacteria</taxon>
        <taxon>Hyphomicrobiales</taxon>
        <taxon>Stappiaceae</taxon>
        <taxon>Pseudovibrio</taxon>
    </lineage>
</organism>
<evidence type="ECO:0000313" key="2">
    <source>
        <dbReference type="EMBL" id="QUS59033.1"/>
    </source>
</evidence>
<proteinExistence type="predicted"/>
<protein>
    <submittedName>
        <fullName evidence="2">RES family NAD+ phosphorylase</fullName>
    </submittedName>
</protein>
<dbReference type="EMBL" id="CP074129">
    <property type="protein sequence ID" value="QUS59033.1"/>
    <property type="molecule type" value="Genomic_DNA"/>
</dbReference>
<name>A0ABX8AVG1_9HYPH</name>
<keyword evidence="3" id="KW-1185">Reference proteome</keyword>
<evidence type="ECO:0000313" key="3">
    <source>
        <dbReference type="Proteomes" id="UP000680706"/>
    </source>
</evidence>
<sequence>MDIDQYDIHNLKQAVGRGGIGDLRFACDFVDRIVHATEKNDGVEELREGYTAFRARNEYHEKIDPEDQTYFHNALRGDEVGAPPANVSGLGRFNSPHHPVLYLATRPEVALAEIRALPSDTCTVATFQTTRPIRLGKLLDVDKNPIAVYLNPKPAIEDYENYLLAGTAVFVSRRVSDQDRDVHYRTCNLIGSAFKDRGIDALAYRTSFWSSGWRDDQNTVDTNLVLSSNIVLFNPQDAKPVRTDLFCLNWKLPIAESLGGSGSWVDKATEEA</sequence>
<evidence type="ECO:0000259" key="1">
    <source>
        <dbReference type="SMART" id="SM00953"/>
    </source>
</evidence>
<geneLocation type="plasmid" evidence="2 3">
    <name>pAb134-03</name>
</geneLocation>
<keyword evidence="2" id="KW-0614">Plasmid</keyword>
<feature type="domain" description="RES" evidence="1">
    <location>
        <begin position="78"/>
        <end position="244"/>
    </location>
</feature>
<gene>
    <name evidence="2" type="ORF">KGB56_25805</name>
</gene>
<dbReference type="Proteomes" id="UP000680706">
    <property type="component" value="Plasmid pAb134-03"/>
</dbReference>
<reference evidence="2 3" key="1">
    <citation type="journal article" date="2021" name="Angew. Chem. Int. Ed. Engl.">
        <title>A novel family of nonribosomal peptides modulate collective behavior in Pseudovibrio bacteria isolated from marine sponges.</title>
        <authorList>
            <person name="Ioca L.P."/>
            <person name="Dai Y."/>
            <person name="Kunakom S."/>
            <person name="Diaz-Espinosa J."/>
            <person name="Krunic A."/>
            <person name="Crnkovic C.M."/>
            <person name="Orjala J."/>
            <person name="Sanchez L.M."/>
            <person name="Ferreira A.G."/>
            <person name="Berlinck R.G.S."/>
            <person name="Eustaquio A.S."/>
        </authorList>
    </citation>
    <scope>NUCLEOTIDE SEQUENCE [LARGE SCALE GENOMIC DNA]</scope>
    <source>
        <strain evidence="2 3">Ab134</strain>
        <plasmid evidence="2 3">pAb134-03</plasmid>
    </source>
</reference>
<dbReference type="Pfam" id="PF08808">
    <property type="entry name" value="RES"/>
    <property type="match status" value="1"/>
</dbReference>
<dbReference type="InterPro" id="IPR014914">
    <property type="entry name" value="RES_dom"/>
</dbReference>
<dbReference type="RefSeq" id="WP_197432752.1">
    <property type="nucleotide sequence ID" value="NZ_CP074129.1"/>
</dbReference>